<sequence>MNSNHATTMIDAGEELSASADSILHANSMFADDSTLFDRKFTVSELVNYIAMCLVAVAFAYFAFIDFKD</sequence>
<name>A0ACB7ZXZ1_9AGAM</name>
<keyword evidence="2" id="KW-1185">Reference proteome</keyword>
<evidence type="ECO:0000313" key="2">
    <source>
        <dbReference type="Proteomes" id="UP000790377"/>
    </source>
</evidence>
<organism evidence="1 2">
    <name type="scientific">Hygrophoropsis aurantiaca</name>
    <dbReference type="NCBI Taxonomy" id="72124"/>
    <lineage>
        <taxon>Eukaryota</taxon>
        <taxon>Fungi</taxon>
        <taxon>Dikarya</taxon>
        <taxon>Basidiomycota</taxon>
        <taxon>Agaricomycotina</taxon>
        <taxon>Agaricomycetes</taxon>
        <taxon>Agaricomycetidae</taxon>
        <taxon>Boletales</taxon>
        <taxon>Coniophorineae</taxon>
        <taxon>Hygrophoropsidaceae</taxon>
        <taxon>Hygrophoropsis</taxon>
    </lineage>
</organism>
<evidence type="ECO:0000313" key="1">
    <source>
        <dbReference type="EMBL" id="KAH7905900.1"/>
    </source>
</evidence>
<reference evidence="1" key="1">
    <citation type="journal article" date="2021" name="New Phytol.">
        <title>Evolutionary innovations through gain and loss of genes in the ectomycorrhizal Boletales.</title>
        <authorList>
            <person name="Wu G."/>
            <person name="Miyauchi S."/>
            <person name="Morin E."/>
            <person name="Kuo A."/>
            <person name="Drula E."/>
            <person name="Varga T."/>
            <person name="Kohler A."/>
            <person name="Feng B."/>
            <person name="Cao Y."/>
            <person name="Lipzen A."/>
            <person name="Daum C."/>
            <person name="Hundley H."/>
            <person name="Pangilinan J."/>
            <person name="Johnson J."/>
            <person name="Barry K."/>
            <person name="LaButti K."/>
            <person name="Ng V."/>
            <person name="Ahrendt S."/>
            <person name="Min B."/>
            <person name="Choi I.G."/>
            <person name="Park H."/>
            <person name="Plett J.M."/>
            <person name="Magnuson J."/>
            <person name="Spatafora J.W."/>
            <person name="Nagy L.G."/>
            <person name="Henrissat B."/>
            <person name="Grigoriev I.V."/>
            <person name="Yang Z.L."/>
            <person name="Xu J."/>
            <person name="Martin F.M."/>
        </authorList>
    </citation>
    <scope>NUCLEOTIDE SEQUENCE</scope>
    <source>
        <strain evidence="1">ATCC 28755</strain>
    </source>
</reference>
<gene>
    <name evidence="1" type="ORF">BJ138DRAFT_1118061</name>
</gene>
<protein>
    <submittedName>
        <fullName evidence="1">Uncharacterized protein</fullName>
    </submittedName>
</protein>
<dbReference type="EMBL" id="MU268104">
    <property type="protein sequence ID" value="KAH7905900.1"/>
    <property type="molecule type" value="Genomic_DNA"/>
</dbReference>
<proteinExistence type="predicted"/>
<dbReference type="Proteomes" id="UP000790377">
    <property type="component" value="Unassembled WGS sequence"/>
</dbReference>
<comment type="caution">
    <text evidence="1">The sequence shown here is derived from an EMBL/GenBank/DDBJ whole genome shotgun (WGS) entry which is preliminary data.</text>
</comment>
<accession>A0ACB7ZXZ1</accession>